<comment type="caution">
    <text evidence="1">The sequence shown here is derived from an EMBL/GenBank/DDBJ whole genome shotgun (WGS) entry which is preliminary data.</text>
</comment>
<feature type="non-terminal residue" evidence="1">
    <location>
        <position position="163"/>
    </location>
</feature>
<gene>
    <name evidence="1" type="ORF">S01H4_58525</name>
</gene>
<proteinExistence type="predicted"/>
<reference evidence="1" key="1">
    <citation type="journal article" date="2014" name="Front. Microbiol.">
        <title>High frequency of phylogenetically diverse reductive dehalogenase-homologous genes in deep subseafloor sedimentary metagenomes.</title>
        <authorList>
            <person name="Kawai M."/>
            <person name="Futagami T."/>
            <person name="Toyoda A."/>
            <person name="Takaki Y."/>
            <person name="Nishi S."/>
            <person name="Hori S."/>
            <person name="Arai W."/>
            <person name="Tsubouchi T."/>
            <person name="Morono Y."/>
            <person name="Uchiyama I."/>
            <person name="Ito T."/>
            <person name="Fujiyama A."/>
            <person name="Inagaki F."/>
            <person name="Takami H."/>
        </authorList>
    </citation>
    <scope>NUCLEOTIDE SEQUENCE</scope>
    <source>
        <strain evidence="1">Expedition CK06-06</strain>
    </source>
</reference>
<evidence type="ECO:0000313" key="1">
    <source>
        <dbReference type="EMBL" id="GAH15468.1"/>
    </source>
</evidence>
<sequence>MLLTSRNNSSVGKIAEPDEIIKIGRLYGAIEMDLKMEFRQLTPFEYTEMDGTEFKRDVKKSVKTLNRGAIKWSKSAVADAYIDAKDKAMLLLDIMGATRDPLFDERIHRQTILDEIEITNDVLMRANITIDSTADTYTYLIRSAAKRIATIQSWDMRDEEIIS</sequence>
<organism evidence="1">
    <name type="scientific">marine sediment metagenome</name>
    <dbReference type="NCBI Taxonomy" id="412755"/>
    <lineage>
        <taxon>unclassified sequences</taxon>
        <taxon>metagenomes</taxon>
        <taxon>ecological metagenomes</taxon>
    </lineage>
</organism>
<name>X1F3X2_9ZZZZ</name>
<dbReference type="EMBL" id="BART01034195">
    <property type="protein sequence ID" value="GAH15468.1"/>
    <property type="molecule type" value="Genomic_DNA"/>
</dbReference>
<dbReference type="AlphaFoldDB" id="X1F3X2"/>
<protein>
    <submittedName>
        <fullName evidence="1">Uncharacterized protein</fullName>
    </submittedName>
</protein>
<accession>X1F3X2</accession>